<reference evidence="1" key="1">
    <citation type="journal article" date="2020" name="Nature">
        <title>Giant virus diversity and host interactions through global metagenomics.</title>
        <authorList>
            <person name="Schulz F."/>
            <person name="Roux S."/>
            <person name="Paez-Espino D."/>
            <person name="Jungbluth S."/>
            <person name="Walsh D.A."/>
            <person name="Denef V.J."/>
            <person name="McMahon K.D."/>
            <person name="Konstantinidis K.T."/>
            <person name="Eloe-Fadrosh E.A."/>
            <person name="Kyrpides N.C."/>
            <person name="Woyke T."/>
        </authorList>
    </citation>
    <scope>NUCLEOTIDE SEQUENCE</scope>
    <source>
        <strain evidence="1">GVMAG-M-3300023179-99</strain>
    </source>
</reference>
<protein>
    <submittedName>
        <fullName evidence="1">Uncharacterized protein</fullName>
    </submittedName>
</protein>
<sequence>MESNWNGYLKALGKAKIPQDTKEFPTTEGNTESTGFVEWKANTKQQAKYDPMSLNWKGVQASESAVSQFQPVNNNQNK</sequence>
<name>A0A6C0HFS6_9ZZZZ</name>
<accession>A0A6C0HFS6</accession>
<evidence type="ECO:0000313" key="1">
    <source>
        <dbReference type="EMBL" id="QHT79304.1"/>
    </source>
</evidence>
<proteinExistence type="predicted"/>
<organism evidence="1">
    <name type="scientific">viral metagenome</name>
    <dbReference type="NCBI Taxonomy" id="1070528"/>
    <lineage>
        <taxon>unclassified sequences</taxon>
        <taxon>metagenomes</taxon>
        <taxon>organismal metagenomes</taxon>
    </lineage>
</organism>
<dbReference type="EMBL" id="MN739947">
    <property type="protein sequence ID" value="QHT79304.1"/>
    <property type="molecule type" value="Genomic_DNA"/>
</dbReference>
<dbReference type="AlphaFoldDB" id="A0A6C0HFS6"/>